<evidence type="ECO:0000313" key="4">
    <source>
        <dbReference type="EMBL" id="CAD8741240.1"/>
    </source>
</evidence>
<dbReference type="SUPFAM" id="SSF81296">
    <property type="entry name" value="E set domains"/>
    <property type="match status" value="1"/>
</dbReference>
<dbReference type="InterPro" id="IPR006828">
    <property type="entry name" value="ASC_dom"/>
</dbReference>
<accession>A0A6U4VAS0</accession>
<evidence type="ECO:0000259" key="3">
    <source>
        <dbReference type="SMART" id="SM01010"/>
    </source>
</evidence>
<feature type="region of interest" description="Disordered" evidence="2">
    <location>
        <begin position="120"/>
        <end position="162"/>
    </location>
</feature>
<dbReference type="Gene3D" id="6.20.250.60">
    <property type="match status" value="1"/>
</dbReference>
<dbReference type="AlphaFoldDB" id="A0A6U4VAS0"/>
<dbReference type="SUPFAM" id="SSF160219">
    <property type="entry name" value="AMPKBI-like"/>
    <property type="match status" value="1"/>
</dbReference>
<dbReference type="GO" id="GO:0005737">
    <property type="term" value="C:cytoplasm"/>
    <property type="evidence" value="ECO:0007669"/>
    <property type="project" value="UniProtKB-ARBA"/>
</dbReference>
<dbReference type="EMBL" id="HBFK01012879">
    <property type="protein sequence ID" value="CAD8741240.1"/>
    <property type="molecule type" value="Transcribed_RNA"/>
</dbReference>
<evidence type="ECO:0000256" key="2">
    <source>
        <dbReference type="SAM" id="MobiDB-lite"/>
    </source>
</evidence>
<feature type="region of interest" description="Disordered" evidence="2">
    <location>
        <begin position="1"/>
        <end position="30"/>
    </location>
</feature>
<name>A0A6U4VAS0_HEMAN</name>
<dbReference type="Pfam" id="PF16561">
    <property type="entry name" value="AMPK1_CBM"/>
    <property type="match status" value="1"/>
</dbReference>
<dbReference type="InterPro" id="IPR037256">
    <property type="entry name" value="ASC_dom_sf"/>
</dbReference>
<dbReference type="InterPro" id="IPR032640">
    <property type="entry name" value="AMPK1_CBM"/>
</dbReference>
<dbReference type="CDD" id="cd02859">
    <property type="entry name" value="E_set_AMPKbeta_like_N"/>
    <property type="match status" value="1"/>
</dbReference>
<gene>
    <name evidence="4" type="ORF">HAND1043_LOCUS7732</name>
</gene>
<sequence>MGATGSKDKLGGSPSVPQMAGGMPGAAGEMQSPELKCAVPVAFRWHHAAQREVYVVGSFSNWQTKIRLTREPETDAYSTVVQIVPGIHQYKFIVDGEWRCAQDQPRCLDSVGNENNCLEVEEAEAPEPEPLEEDQMGKEEPPSPRSSYNCQSVDPDEYIKDPPAMPPHLGFALLNQPPKKSQGSLLAVPNHSTLNHSYICRSLPEGLSAVGMTCRFRGKFVTTVFYSPAPTQ</sequence>
<dbReference type="SMART" id="SM01010">
    <property type="entry name" value="AMPKBI"/>
    <property type="match status" value="1"/>
</dbReference>
<dbReference type="Gene3D" id="2.60.40.10">
    <property type="entry name" value="Immunoglobulins"/>
    <property type="match status" value="1"/>
</dbReference>
<dbReference type="Pfam" id="PF04739">
    <property type="entry name" value="AMPKBI"/>
    <property type="match status" value="1"/>
</dbReference>
<protein>
    <recommendedName>
        <fullName evidence="3">Association with the SNF1 complex (ASC) domain-containing protein</fullName>
    </recommendedName>
</protein>
<feature type="domain" description="Association with the SNF1 complex (ASC)" evidence="3">
    <location>
        <begin position="141"/>
        <end position="229"/>
    </location>
</feature>
<feature type="compositionally biased region" description="Acidic residues" evidence="2">
    <location>
        <begin position="120"/>
        <end position="134"/>
    </location>
</feature>
<organism evidence="4">
    <name type="scientific">Hemiselmis andersenii</name>
    <name type="common">Cryptophyte alga</name>
    <dbReference type="NCBI Taxonomy" id="464988"/>
    <lineage>
        <taxon>Eukaryota</taxon>
        <taxon>Cryptophyceae</taxon>
        <taxon>Cryptomonadales</taxon>
        <taxon>Hemiselmidaceae</taxon>
        <taxon>Hemiselmis</taxon>
    </lineage>
</organism>
<reference evidence="4" key="1">
    <citation type="submission" date="2021-01" db="EMBL/GenBank/DDBJ databases">
        <authorList>
            <person name="Corre E."/>
            <person name="Pelletier E."/>
            <person name="Niang G."/>
            <person name="Scheremetjew M."/>
            <person name="Finn R."/>
            <person name="Kale V."/>
            <person name="Holt S."/>
            <person name="Cochrane G."/>
            <person name="Meng A."/>
            <person name="Brown T."/>
            <person name="Cohen L."/>
        </authorList>
    </citation>
    <scope>NUCLEOTIDE SEQUENCE</scope>
    <source>
        <strain evidence="4">CCMP441</strain>
    </source>
</reference>
<dbReference type="InterPro" id="IPR013783">
    <property type="entry name" value="Ig-like_fold"/>
</dbReference>
<dbReference type="PANTHER" id="PTHR46316:SF2">
    <property type="entry name" value="SNF1-RELATED PROTEIN KINASE REGULATORY SUBUNIT BETA-2"/>
    <property type="match status" value="1"/>
</dbReference>
<evidence type="ECO:0000256" key="1">
    <source>
        <dbReference type="ARBA" id="ARBA00010926"/>
    </source>
</evidence>
<dbReference type="InterPro" id="IPR043554">
    <property type="entry name" value="KINB"/>
</dbReference>
<feature type="compositionally biased region" description="Basic and acidic residues" evidence="2">
    <location>
        <begin position="1"/>
        <end position="10"/>
    </location>
</feature>
<comment type="similarity">
    <text evidence="1">Belongs to the 5'-AMP-activated protein kinase beta subunit family.</text>
</comment>
<proteinExistence type="inferred from homology"/>
<dbReference type="InterPro" id="IPR014756">
    <property type="entry name" value="Ig_E-set"/>
</dbReference>
<dbReference type="PANTHER" id="PTHR46316">
    <property type="entry name" value="SNF1-RELATED PROTEIN KINASE REGULATORY SUBUNIT BETA-1"/>
    <property type="match status" value="1"/>
</dbReference>